<feature type="compositionally biased region" description="Polar residues" evidence="2">
    <location>
        <begin position="284"/>
        <end position="299"/>
    </location>
</feature>
<feature type="coiled-coil region" evidence="1">
    <location>
        <begin position="44"/>
        <end position="109"/>
    </location>
</feature>
<name>A0A8R1HGY0_CAEJA</name>
<feature type="compositionally biased region" description="Polar residues" evidence="2">
    <location>
        <begin position="138"/>
        <end position="162"/>
    </location>
</feature>
<feature type="compositionally biased region" description="Low complexity" evidence="2">
    <location>
        <begin position="175"/>
        <end position="203"/>
    </location>
</feature>
<feature type="region of interest" description="Disordered" evidence="2">
    <location>
        <begin position="346"/>
        <end position="371"/>
    </location>
</feature>
<organism evidence="3 4">
    <name type="scientific">Caenorhabditis japonica</name>
    <dbReference type="NCBI Taxonomy" id="281687"/>
    <lineage>
        <taxon>Eukaryota</taxon>
        <taxon>Metazoa</taxon>
        <taxon>Ecdysozoa</taxon>
        <taxon>Nematoda</taxon>
        <taxon>Chromadorea</taxon>
        <taxon>Rhabditida</taxon>
        <taxon>Rhabditina</taxon>
        <taxon>Rhabditomorpha</taxon>
        <taxon>Rhabditoidea</taxon>
        <taxon>Rhabditidae</taxon>
        <taxon>Peloderinae</taxon>
        <taxon>Caenorhabditis</taxon>
    </lineage>
</organism>
<dbReference type="EnsemblMetazoa" id="CJA01172.1">
    <property type="protein sequence ID" value="CJA01172.1"/>
    <property type="gene ID" value="WBGene00120375"/>
</dbReference>
<reference evidence="4" key="1">
    <citation type="submission" date="2010-08" db="EMBL/GenBank/DDBJ databases">
        <authorList>
            <consortium name="Caenorhabditis japonica Sequencing Consortium"/>
            <person name="Wilson R.K."/>
        </authorList>
    </citation>
    <scope>NUCLEOTIDE SEQUENCE [LARGE SCALE GENOMIC DNA]</scope>
    <source>
        <strain evidence="4">DF5081</strain>
    </source>
</reference>
<protein>
    <submittedName>
        <fullName evidence="3">Uncharacterized protein</fullName>
    </submittedName>
</protein>
<dbReference type="AlphaFoldDB" id="A0A8R1HGY0"/>
<evidence type="ECO:0000256" key="2">
    <source>
        <dbReference type="SAM" id="MobiDB-lite"/>
    </source>
</evidence>
<feature type="compositionally biased region" description="Low complexity" evidence="2">
    <location>
        <begin position="120"/>
        <end position="130"/>
    </location>
</feature>
<feature type="region of interest" description="Disordered" evidence="2">
    <location>
        <begin position="257"/>
        <end position="299"/>
    </location>
</feature>
<feature type="region of interest" description="Disordered" evidence="2">
    <location>
        <begin position="398"/>
        <end position="417"/>
    </location>
</feature>
<feature type="compositionally biased region" description="Basic and acidic residues" evidence="2">
    <location>
        <begin position="398"/>
        <end position="416"/>
    </location>
</feature>
<sequence>MYNALFQNTELKKLQETSTSGGDPCAGRLAAQSKTHTEQVAQLNAEHSEQVAQLNTKIEEITKEVEHLRSQAMRMNLLESRFKSNTEQINELKEQNKKLIDQNRLLSQSRTVSATDVESKSASTSGTSSAMKPAVVRQTPTKTVDPTQRQPTEPDQTASQKLLQHRPLFGKSPGPQSSSNVVPPAPSPSNVHQPQPQQLQPIPENRPVPPSIPNEPTDIIPPVPSENIPDPTPPTSNTFGSMLPHLHTFQSTARVPTQSLFSSSSTTTVQPQAEKKNVLPNIDSAPSTPGSNVTVSQATSSLTSGQQLFGSTSTPSVNITTTSSADNLALPEESVIEGAAGQSSLVSGSVDQKAPDSDLVANGNAAHKGDKYPDVDAHRIINPIISPIMEVFDQMRENQKARDQADKIKKDRDDHPLSTSRSLWEMFQRLQAPTTTTTEAPPLLERLLKPYIEPWQKQLDDFSKDMAGITLMPTTTTTPAPTTSTTPNILEKSLSVFFPSLRRKPQSITTLPPTTTPTPRLFDPDMFDRLFFKRDKRQATLAAAPKFDLFTVPPPPPLFQEWEKPILSLSNPFTLNPLMKMFTTPTPPQTLAPLPKIAEPNPYEMRKGLPEPQFKLQDPFYNPLFPNRKSKLFDVLAGGEAGRLLG</sequence>
<dbReference type="Proteomes" id="UP000005237">
    <property type="component" value="Unassembled WGS sequence"/>
</dbReference>
<feature type="region of interest" description="Disordered" evidence="2">
    <location>
        <begin position="109"/>
        <end position="243"/>
    </location>
</feature>
<evidence type="ECO:0000256" key="1">
    <source>
        <dbReference type="SAM" id="Coils"/>
    </source>
</evidence>
<proteinExistence type="predicted"/>
<reference evidence="3" key="2">
    <citation type="submission" date="2022-06" db="UniProtKB">
        <authorList>
            <consortium name="EnsemblMetazoa"/>
        </authorList>
    </citation>
    <scope>IDENTIFICATION</scope>
    <source>
        <strain evidence="3">DF5081</strain>
    </source>
</reference>
<evidence type="ECO:0000313" key="4">
    <source>
        <dbReference type="Proteomes" id="UP000005237"/>
    </source>
</evidence>
<evidence type="ECO:0000313" key="3">
    <source>
        <dbReference type="EnsemblMetazoa" id="CJA01172.1"/>
    </source>
</evidence>
<accession>A0A8R1HGY0</accession>
<feature type="compositionally biased region" description="Pro residues" evidence="2">
    <location>
        <begin position="204"/>
        <end position="234"/>
    </location>
</feature>
<keyword evidence="1" id="KW-0175">Coiled coil</keyword>
<keyword evidence="4" id="KW-1185">Reference proteome</keyword>